<name>A0ACC1N9T3_9HYPO</name>
<accession>A0ACC1N9T3</accession>
<organism evidence="1 2">
    <name type="scientific">Zarea fungicola</name>
    <dbReference type="NCBI Taxonomy" id="93591"/>
    <lineage>
        <taxon>Eukaryota</taxon>
        <taxon>Fungi</taxon>
        <taxon>Dikarya</taxon>
        <taxon>Ascomycota</taxon>
        <taxon>Pezizomycotina</taxon>
        <taxon>Sordariomycetes</taxon>
        <taxon>Hypocreomycetidae</taxon>
        <taxon>Hypocreales</taxon>
        <taxon>Cordycipitaceae</taxon>
        <taxon>Zarea</taxon>
    </lineage>
</organism>
<gene>
    <name evidence="1" type="ORF">NQ176_g5620</name>
</gene>
<sequence>METKTDEYVLARDLTGSTRCESPNLIAINPLTASANNQQPIHQYRLDAQHLLWKLYNGYTINPDIPISADMKIAEIGTGTGIWLLDLASQVPPTVQLDGYDLSSDQFPHKSILPSNMTLSTLDAFSDVPAELAGKYDVVHMRFWCCVVKGNDPSRLVRHAAALLKPGGYLQWEDADLLNTIRVGDAAENFWKVAMATLAACNFQFDWLGDLSTHATQAGLSVLHGEMGKMPPALIPLTTNTYLAGHVELFQVADKLTDPAVPSQAECLKVLSTLAAETKNGAMYHWRPVVLLAQKAAIQ</sequence>
<dbReference type="Proteomes" id="UP001143910">
    <property type="component" value="Unassembled WGS sequence"/>
</dbReference>
<evidence type="ECO:0000313" key="1">
    <source>
        <dbReference type="EMBL" id="KAJ2975251.1"/>
    </source>
</evidence>
<protein>
    <submittedName>
        <fullName evidence="1">Uncharacterized protein</fullName>
    </submittedName>
</protein>
<evidence type="ECO:0000313" key="2">
    <source>
        <dbReference type="Proteomes" id="UP001143910"/>
    </source>
</evidence>
<dbReference type="EMBL" id="JANJQO010000731">
    <property type="protein sequence ID" value="KAJ2975251.1"/>
    <property type="molecule type" value="Genomic_DNA"/>
</dbReference>
<comment type="caution">
    <text evidence="1">The sequence shown here is derived from an EMBL/GenBank/DDBJ whole genome shotgun (WGS) entry which is preliminary data.</text>
</comment>
<proteinExistence type="predicted"/>
<keyword evidence="2" id="KW-1185">Reference proteome</keyword>
<reference evidence="1" key="1">
    <citation type="submission" date="2022-08" db="EMBL/GenBank/DDBJ databases">
        <title>Genome Sequence of Lecanicillium fungicola.</title>
        <authorList>
            <person name="Buettner E."/>
        </authorList>
    </citation>
    <scope>NUCLEOTIDE SEQUENCE</scope>
    <source>
        <strain evidence="1">Babe33</strain>
    </source>
</reference>